<dbReference type="GO" id="GO:0016705">
    <property type="term" value="F:oxidoreductase activity, acting on paired donors, with incorporation or reduction of molecular oxygen"/>
    <property type="evidence" value="ECO:0007669"/>
    <property type="project" value="UniProtKB-ARBA"/>
</dbReference>
<keyword evidence="5 10" id="KW-0223">Dioxygenase</keyword>
<dbReference type="Proteomes" id="UP000185674">
    <property type="component" value="Chromosome"/>
</dbReference>
<evidence type="ECO:0000259" key="9">
    <source>
        <dbReference type="PROSITE" id="PS51471"/>
    </source>
</evidence>
<dbReference type="FunFam" id="2.60.120.590:FF:000004">
    <property type="entry name" value="DNA oxidative demethylase ALKBH2"/>
    <property type="match status" value="1"/>
</dbReference>
<dbReference type="Gene3D" id="2.60.120.590">
    <property type="entry name" value="Alpha-ketoglutarate-dependent dioxygenase AlkB-like"/>
    <property type="match status" value="1"/>
</dbReference>
<dbReference type="GO" id="GO:0032451">
    <property type="term" value="F:demethylase activity"/>
    <property type="evidence" value="ECO:0007669"/>
    <property type="project" value="UniProtKB-ARBA"/>
</dbReference>
<comment type="cofactor">
    <cofactor evidence="1">
        <name>Fe(2+)</name>
        <dbReference type="ChEBI" id="CHEBI:29033"/>
    </cofactor>
</comment>
<keyword evidence="3" id="KW-0227">DNA damage</keyword>
<reference evidence="11" key="2">
    <citation type="submission" date="2023-09" db="EMBL/GenBank/DDBJ databases">
        <title>Acinetobacter soli.</title>
        <authorList>
            <person name="Kim B."/>
            <person name="Kim D."/>
            <person name="Park D."/>
        </authorList>
    </citation>
    <scope>NUCLEOTIDE SEQUENCE</scope>
    <source>
        <strain evidence="11">2023.05</strain>
    </source>
</reference>
<dbReference type="PANTHER" id="PTHR31212">
    <property type="entry name" value="ALPHA-KETOGLUTARATE-DEPENDENT DIOXYGENASE ALKB HOMOLOG 3"/>
    <property type="match status" value="1"/>
</dbReference>
<organism evidence="10 12">
    <name type="scientific">Acinetobacter soli</name>
    <dbReference type="NCBI Taxonomy" id="487316"/>
    <lineage>
        <taxon>Bacteria</taxon>
        <taxon>Pseudomonadati</taxon>
        <taxon>Pseudomonadota</taxon>
        <taxon>Gammaproteobacteria</taxon>
        <taxon>Moraxellales</taxon>
        <taxon>Moraxellaceae</taxon>
        <taxon>Acinetobacter</taxon>
    </lineage>
</organism>
<evidence type="ECO:0000256" key="7">
    <source>
        <dbReference type="ARBA" id="ARBA00023004"/>
    </source>
</evidence>
<evidence type="ECO:0000256" key="2">
    <source>
        <dbReference type="ARBA" id="ARBA00022723"/>
    </source>
</evidence>
<dbReference type="GO" id="GO:0140097">
    <property type="term" value="F:catalytic activity, acting on DNA"/>
    <property type="evidence" value="ECO:0007669"/>
    <property type="project" value="UniProtKB-ARBA"/>
</dbReference>
<dbReference type="InterPro" id="IPR005123">
    <property type="entry name" value="Oxoglu/Fe-dep_dioxygenase_dom"/>
</dbReference>
<dbReference type="PROSITE" id="PS51471">
    <property type="entry name" value="FE2OG_OXY"/>
    <property type="match status" value="1"/>
</dbReference>
<dbReference type="InterPro" id="IPR037151">
    <property type="entry name" value="AlkB-like_sf"/>
</dbReference>
<evidence type="ECO:0000256" key="8">
    <source>
        <dbReference type="ARBA" id="ARBA00023204"/>
    </source>
</evidence>
<evidence type="ECO:0000256" key="4">
    <source>
        <dbReference type="ARBA" id="ARBA00022842"/>
    </source>
</evidence>
<evidence type="ECO:0000256" key="1">
    <source>
        <dbReference type="ARBA" id="ARBA00001954"/>
    </source>
</evidence>
<dbReference type="PANTHER" id="PTHR31212:SF4">
    <property type="entry name" value="ALPHA-KETOGLUTARATE-DEPENDENT DIOXYGENASE ALKB HOMOLOG 3"/>
    <property type="match status" value="1"/>
</dbReference>
<dbReference type="STRING" id="487316.BEN76_14810"/>
<keyword evidence="7" id="KW-0408">Iron</keyword>
<evidence type="ECO:0000256" key="3">
    <source>
        <dbReference type="ARBA" id="ARBA00022763"/>
    </source>
</evidence>
<dbReference type="GO" id="GO:0051213">
    <property type="term" value="F:dioxygenase activity"/>
    <property type="evidence" value="ECO:0007669"/>
    <property type="project" value="UniProtKB-KW"/>
</dbReference>
<gene>
    <name evidence="10" type="ORF">BEN76_14810</name>
    <name evidence="11" type="ORF">RHP80_02870</name>
</gene>
<dbReference type="GO" id="GO:0006307">
    <property type="term" value="P:DNA alkylation repair"/>
    <property type="evidence" value="ECO:0007669"/>
    <property type="project" value="InterPro"/>
</dbReference>
<dbReference type="InterPro" id="IPR032854">
    <property type="entry name" value="ALKBH3"/>
</dbReference>
<dbReference type="EMBL" id="CP016896">
    <property type="protein sequence ID" value="APV37200.1"/>
    <property type="molecule type" value="Genomic_DNA"/>
</dbReference>
<name>A0A1P8ELU3_9GAMM</name>
<keyword evidence="4" id="KW-0460">Magnesium</keyword>
<keyword evidence="2" id="KW-0479">Metal-binding</keyword>
<sequence>MTLDLFAPEPRQNILPYDGDVQDYGCIFSPDEADAYFQYLLQHLHWRHDEAKLYGKHFVTARQVAWYGDRHYRYSYSGVIRDALTWDPELLKLKHRLEQLLSERFNSCLANRYEEGTQGMAWHSDGDMSLAKETTIASLSFGATRKFCFRHMQSKEKVELHLQSGQLIVMRGQTQQHWQHALMKSQKVIQPRINLTFRQFLL</sequence>
<reference evidence="10 12" key="1">
    <citation type="submission" date="2016-08" db="EMBL/GenBank/DDBJ databases">
        <title>Complete genome sequence of Acinetobacter baylyi strain GFJ2.</title>
        <authorList>
            <person name="Tabata M."/>
            <person name="Kuboki S."/>
            <person name="Gibu N."/>
            <person name="Kinouchi Y."/>
            <person name="Vangnai A."/>
            <person name="Kasai D."/>
            <person name="Fukuda M."/>
        </authorList>
    </citation>
    <scope>NUCLEOTIDE SEQUENCE [LARGE SCALE GENOMIC DNA]</scope>
    <source>
        <strain evidence="10 12">GFJ2</strain>
    </source>
</reference>
<accession>A0A1P8ELU3</accession>
<dbReference type="InterPro" id="IPR027450">
    <property type="entry name" value="AlkB-like"/>
</dbReference>
<dbReference type="GO" id="GO:0046872">
    <property type="term" value="F:metal ion binding"/>
    <property type="evidence" value="ECO:0007669"/>
    <property type="project" value="UniProtKB-KW"/>
</dbReference>
<evidence type="ECO:0000256" key="5">
    <source>
        <dbReference type="ARBA" id="ARBA00022964"/>
    </source>
</evidence>
<dbReference type="GeneID" id="67512330"/>
<dbReference type="AlphaFoldDB" id="A0A1P8ELU3"/>
<proteinExistence type="predicted"/>
<evidence type="ECO:0000256" key="6">
    <source>
        <dbReference type="ARBA" id="ARBA00023002"/>
    </source>
</evidence>
<feature type="domain" description="Fe2OG dioxygenase" evidence="9">
    <location>
        <begin position="104"/>
        <end position="201"/>
    </location>
</feature>
<evidence type="ECO:0000313" key="10">
    <source>
        <dbReference type="EMBL" id="APV37200.1"/>
    </source>
</evidence>
<dbReference type="SUPFAM" id="SSF51197">
    <property type="entry name" value="Clavaminate synthase-like"/>
    <property type="match status" value="1"/>
</dbReference>
<dbReference type="Proteomes" id="UP001256400">
    <property type="component" value="Chromosome"/>
</dbReference>
<keyword evidence="8" id="KW-0234">DNA repair</keyword>
<evidence type="ECO:0000313" key="12">
    <source>
        <dbReference type="Proteomes" id="UP000185674"/>
    </source>
</evidence>
<dbReference type="eggNOG" id="COG3145">
    <property type="taxonomic scope" value="Bacteria"/>
</dbReference>
<dbReference type="KEGG" id="asol:BEN76_14810"/>
<dbReference type="EMBL" id="CP134206">
    <property type="protein sequence ID" value="WND06118.1"/>
    <property type="molecule type" value="Genomic_DNA"/>
</dbReference>
<dbReference type="Pfam" id="PF13532">
    <property type="entry name" value="2OG-FeII_Oxy_2"/>
    <property type="match status" value="1"/>
</dbReference>
<keyword evidence="6" id="KW-0560">Oxidoreductase</keyword>
<dbReference type="RefSeq" id="WP_004932431.1">
    <property type="nucleotide sequence ID" value="NZ_BBNM01000014.1"/>
</dbReference>
<evidence type="ECO:0000313" key="11">
    <source>
        <dbReference type="EMBL" id="WND06118.1"/>
    </source>
</evidence>
<dbReference type="GO" id="GO:0016787">
    <property type="term" value="F:hydrolase activity"/>
    <property type="evidence" value="ECO:0007669"/>
    <property type="project" value="UniProtKB-ARBA"/>
</dbReference>
<protein>
    <submittedName>
        <fullName evidence="10">Alpha-ketoglutarate-dependent dioxygenase AlkB</fullName>
    </submittedName>
</protein>